<dbReference type="InterPro" id="IPR019401">
    <property type="entry name" value="Znf_CHCC"/>
</dbReference>
<evidence type="ECO:0000313" key="2">
    <source>
        <dbReference type="EMBL" id="OQR99373.1"/>
    </source>
</evidence>
<dbReference type="Proteomes" id="UP000243579">
    <property type="component" value="Unassembled WGS sequence"/>
</dbReference>
<dbReference type="STRING" id="1202772.A0A1V9ZN12"/>
<proteinExistence type="predicted"/>
<accession>A0A1V9ZN12</accession>
<evidence type="ECO:0000259" key="1">
    <source>
        <dbReference type="Pfam" id="PF10276"/>
    </source>
</evidence>
<organism evidence="2 3">
    <name type="scientific">Achlya hypogyna</name>
    <name type="common">Oomycete</name>
    <name type="synonym">Protoachlya hypogyna</name>
    <dbReference type="NCBI Taxonomy" id="1202772"/>
    <lineage>
        <taxon>Eukaryota</taxon>
        <taxon>Sar</taxon>
        <taxon>Stramenopiles</taxon>
        <taxon>Oomycota</taxon>
        <taxon>Saprolegniomycetes</taxon>
        <taxon>Saprolegniales</taxon>
        <taxon>Achlyaceae</taxon>
        <taxon>Achlya</taxon>
    </lineage>
</organism>
<gene>
    <name evidence="2" type="ORF">ACHHYP_06948</name>
</gene>
<dbReference type="Pfam" id="PF10276">
    <property type="entry name" value="zf-CHCC"/>
    <property type="match status" value="1"/>
</dbReference>
<dbReference type="AlphaFoldDB" id="A0A1V9ZN12"/>
<dbReference type="PANTHER" id="PTHR13156:SF0">
    <property type="entry name" value="NADH DEHYDROGENASE [UBIQUINONE] IRON-SULFUR PROTEIN 6, MITOCHONDRIAL"/>
    <property type="match status" value="1"/>
</dbReference>
<reference evidence="2 3" key="1">
    <citation type="journal article" date="2014" name="Genome Biol. Evol.">
        <title>The secreted proteins of Achlya hypogyna and Thraustotheca clavata identify the ancestral oomycete secretome and reveal gene acquisitions by horizontal gene transfer.</title>
        <authorList>
            <person name="Misner I."/>
            <person name="Blouin N."/>
            <person name="Leonard G."/>
            <person name="Richards T.A."/>
            <person name="Lane C.E."/>
        </authorList>
    </citation>
    <scope>NUCLEOTIDE SEQUENCE [LARGE SCALE GENOMIC DNA]</scope>
    <source>
        <strain evidence="2 3">ATCC 48635</strain>
    </source>
</reference>
<feature type="domain" description="Zinc finger CHCC-type" evidence="1">
    <location>
        <begin position="71"/>
        <end position="108"/>
    </location>
</feature>
<dbReference type="GO" id="GO:0006120">
    <property type="term" value="P:mitochondrial electron transport, NADH to ubiquinone"/>
    <property type="evidence" value="ECO:0007669"/>
    <property type="project" value="TreeGrafter"/>
</dbReference>
<comment type="caution">
    <text evidence="2">The sequence shown here is derived from an EMBL/GenBank/DDBJ whole genome shotgun (WGS) entry which is preliminary data.</text>
</comment>
<dbReference type="GO" id="GO:0005739">
    <property type="term" value="C:mitochondrion"/>
    <property type="evidence" value="ECO:0007669"/>
    <property type="project" value="GOC"/>
</dbReference>
<dbReference type="OrthoDB" id="307899at2759"/>
<dbReference type="FunFam" id="2.60.260.40:FF:000001">
    <property type="entry name" value="NADH dehydrogenase [ubiquinone] iron-sulfur protein 6, mitochondrial"/>
    <property type="match status" value="1"/>
</dbReference>
<dbReference type="EMBL" id="JNBR01000070">
    <property type="protein sequence ID" value="OQR99373.1"/>
    <property type="molecule type" value="Genomic_DNA"/>
</dbReference>
<dbReference type="Gene3D" id="2.60.260.40">
    <property type="entry name" value="q5lls5 like domains"/>
    <property type="match status" value="1"/>
</dbReference>
<keyword evidence="3" id="KW-1185">Reference proteome</keyword>
<dbReference type="PANTHER" id="PTHR13156">
    <property type="entry name" value="NADH-UBIQUINONE OXIDOREDUCTASE 13 KD-A SUBUNIT"/>
    <property type="match status" value="1"/>
</dbReference>
<protein>
    <recommendedName>
        <fullName evidence="1">Zinc finger CHCC-type domain-containing protein</fullName>
    </recommendedName>
</protein>
<sequence>MRGCQQVLRVLRAPLRHAAAPKAIRSVVFRTQVANMSNIYKGQTPFEDINRHHSDAEIRIAQVPVIEVDSDTAVCDGGGGALGHPLEYIALDIVSQEPQACKYCGLRFKKAHHH</sequence>
<name>A0A1V9ZN12_ACHHY</name>
<evidence type="ECO:0000313" key="3">
    <source>
        <dbReference type="Proteomes" id="UP000243579"/>
    </source>
</evidence>